<dbReference type="GO" id="GO:0003677">
    <property type="term" value="F:DNA binding"/>
    <property type="evidence" value="ECO:0007669"/>
    <property type="project" value="InterPro"/>
</dbReference>
<proteinExistence type="predicted"/>
<accession>A0A1G9WQX2</accession>
<evidence type="ECO:0000313" key="3">
    <source>
        <dbReference type="EMBL" id="SDM86545.1"/>
    </source>
</evidence>
<dbReference type="InterPro" id="IPR001387">
    <property type="entry name" value="Cro/C1-type_HTH"/>
</dbReference>
<name>A0A1G9WQX2_9HYPH</name>
<dbReference type="PROSITE" id="PS50943">
    <property type="entry name" value="HTH_CROC1"/>
    <property type="match status" value="1"/>
</dbReference>
<dbReference type="STRING" id="582672.SAMN05216360_10476"/>
<dbReference type="CDD" id="cd00093">
    <property type="entry name" value="HTH_XRE"/>
    <property type="match status" value="1"/>
</dbReference>
<organism evidence="3 4">
    <name type="scientific">Methylobacterium phyllostachyos</name>
    <dbReference type="NCBI Taxonomy" id="582672"/>
    <lineage>
        <taxon>Bacteria</taxon>
        <taxon>Pseudomonadati</taxon>
        <taxon>Pseudomonadota</taxon>
        <taxon>Alphaproteobacteria</taxon>
        <taxon>Hyphomicrobiales</taxon>
        <taxon>Methylobacteriaceae</taxon>
        <taxon>Methylobacterium</taxon>
    </lineage>
</organism>
<dbReference type="Gene3D" id="1.10.260.40">
    <property type="entry name" value="lambda repressor-like DNA-binding domains"/>
    <property type="match status" value="1"/>
</dbReference>
<protein>
    <submittedName>
        <fullName evidence="3">Transcriptional regulator, contains XRE-family HTH domain</fullName>
    </submittedName>
</protein>
<evidence type="ECO:0000259" key="2">
    <source>
        <dbReference type="PROSITE" id="PS50943"/>
    </source>
</evidence>
<dbReference type="Pfam" id="PF01381">
    <property type="entry name" value="HTH_3"/>
    <property type="match status" value="1"/>
</dbReference>
<dbReference type="Proteomes" id="UP000198704">
    <property type="component" value="Unassembled WGS sequence"/>
</dbReference>
<dbReference type="EMBL" id="FNHS01000004">
    <property type="protein sequence ID" value="SDM86545.1"/>
    <property type="molecule type" value="Genomic_DNA"/>
</dbReference>
<sequence length="164" mass="18067">MKRRDGEAKTPRSQEDAVTPVEKDIPGQSMPKQTTDVDRLVGIRITALRKARGMSQTALGNAVGVTFQQVQKYEKGQNRVGAGRLREIARLLEVPVSAFFEENEPRANAQEDVFGFLSGHGAIELLRAYAQIEDEQMRRDVLALVRSAARLAQARDAAPPTEPA</sequence>
<dbReference type="PANTHER" id="PTHR43236:SF2">
    <property type="entry name" value="BLL0069 PROTEIN"/>
    <property type="match status" value="1"/>
</dbReference>
<reference evidence="4" key="1">
    <citation type="submission" date="2016-10" db="EMBL/GenBank/DDBJ databases">
        <authorList>
            <person name="Varghese N."/>
            <person name="Submissions S."/>
        </authorList>
    </citation>
    <scope>NUCLEOTIDE SEQUENCE [LARGE SCALE GENOMIC DNA]</scope>
    <source>
        <strain evidence="4">BL47</strain>
    </source>
</reference>
<dbReference type="SUPFAM" id="SSF47413">
    <property type="entry name" value="lambda repressor-like DNA-binding domains"/>
    <property type="match status" value="1"/>
</dbReference>
<feature type="region of interest" description="Disordered" evidence="1">
    <location>
        <begin position="1"/>
        <end position="34"/>
    </location>
</feature>
<keyword evidence="4" id="KW-1185">Reference proteome</keyword>
<feature type="domain" description="HTH cro/C1-type" evidence="2">
    <location>
        <begin position="45"/>
        <end position="99"/>
    </location>
</feature>
<dbReference type="InterPro" id="IPR052345">
    <property type="entry name" value="Rad_response_metalloprotease"/>
</dbReference>
<dbReference type="InterPro" id="IPR010982">
    <property type="entry name" value="Lambda_DNA-bd_dom_sf"/>
</dbReference>
<feature type="compositionally biased region" description="Basic and acidic residues" evidence="1">
    <location>
        <begin position="1"/>
        <end position="25"/>
    </location>
</feature>
<dbReference type="PANTHER" id="PTHR43236">
    <property type="entry name" value="ANTITOXIN HIGA1"/>
    <property type="match status" value="1"/>
</dbReference>
<dbReference type="SMART" id="SM00530">
    <property type="entry name" value="HTH_XRE"/>
    <property type="match status" value="1"/>
</dbReference>
<dbReference type="AlphaFoldDB" id="A0A1G9WQX2"/>
<evidence type="ECO:0000313" key="4">
    <source>
        <dbReference type="Proteomes" id="UP000198704"/>
    </source>
</evidence>
<evidence type="ECO:0000256" key="1">
    <source>
        <dbReference type="SAM" id="MobiDB-lite"/>
    </source>
</evidence>
<gene>
    <name evidence="3" type="ORF">SAMN05216360_10476</name>
</gene>